<dbReference type="AlphaFoldDB" id="V7CWW0"/>
<dbReference type="Proteomes" id="UP000000226">
    <property type="component" value="Chromosome 1"/>
</dbReference>
<name>V7CWW0_PHAVU</name>
<evidence type="ECO:0000313" key="2">
    <source>
        <dbReference type="EMBL" id="ESW33411.1"/>
    </source>
</evidence>
<feature type="region of interest" description="Disordered" evidence="1">
    <location>
        <begin position="374"/>
        <end position="405"/>
    </location>
</feature>
<keyword evidence="3" id="KW-1185">Reference proteome</keyword>
<reference evidence="3" key="1">
    <citation type="journal article" date="2014" name="Nat. Genet.">
        <title>A reference genome for common bean and genome-wide analysis of dual domestications.</title>
        <authorList>
            <person name="Schmutz J."/>
            <person name="McClean P.E."/>
            <person name="Mamidi S."/>
            <person name="Wu G.A."/>
            <person name="Cannon S.B."/>
            <person name="Grimwood J."/>
            <person name="Jenkins J."/>
            <person name="Shu S."/>
            <person name="Song Q."/>
            <person name="Chavarro C."/>
            <person name="Torres-Torres M."/>
            <person name="Geffroy V."/>
            <person name="Moghaddam S.M."/>
            <person name="Gao D."/>
            <person name="Abernathy B."/>
            <person name="Barry K."/>
            <person name="Blair M."/>
            <person name="Brick M.A."/>
            <person name="Chovatia M."/>
            <person name="Gepts P."/>
            <person name="Goodstein D.M."/>
            <person name="Gonzales M."/>
            <person name="Hellsten U."/>
            <person name="Hyten D.L."/>
            <person name="Jia G."/>
            <person name="Kelly J.D."/>
            <person name="Kudrna D."/>
            <person name="Lee R."/>
            <person name="Richard M.M."/>
            <person name="Miklas P.N."/>
            <person name="Osorno J.M."/>
            <person name="Rodrigues J."/>
            <person name="Thareau V."/>
            <person name="Urrea C.A."/>
            <person name="Wang M."/>
            <person name="Yu Y."/>
            <person name="Zhang M."/>
            <person name="Wing R.A."/>
            <person name="Cregan P.B."/>
            <person name="Rokhsar D.S."/>
            <person name="Jackson S.A."/>
        </authorList>
    </citation>
    <scope>NUCLEOTIDE SEQUENCE [LARGE SCALE GENOMIC DNA]</scope>
    <source>
        <strain evidence="3">cv. G19833</strain>
    </source>
</reference>
<dbReference type="EMBL" id="CM002288">
    <property type="protein sequence ID" value="ESW33411.1"/>
    <property type="molecule type" value="Genomic_DNA"/>
</dbReference>
<organism evidence="2 3">
    <name type="scientific">Phaseolus vulgaris</name>
    <name type="common">Kidney bean</name>
    <name type="synonym">French bean</name>
    <dbReference type="NCBI Taxonomy" id="3885"/>
    <lineage>
        <taxon>Eukaryota</taxon>
        <taxon>Viridiplantae</taxon>
        <taxon>Streptophyta</taxon>
        <taxon>Embryophyta</taxon>
        <taxon>Tracheophyta</taxon>
        <taxon>Spermatophyta</taxon>
        <taxon>Magnoliopsida</taxon>
        <taxon>eudicotyledons</taxon>
        <taxon>Gunneridae</taxon>
        <taxon>Pentapetalae</taxon>
        <taxon>rosids</taxon>
        <taxon>fabids</taxon>
        <taxon>Fabales</taxon>
        <taxon>Fabaceae</taxon>
        <taxon>Papilionoideae</taxon>
        <taxon>50 kb inversion clade</taxon>
        <taxon>NPAAA clade</taxon>
        <taxon>indigoferoid/millettioid clade</taxon>
        <taxon>Phaseoleae</taxon>
        <taxon>Phaseolus</taxon>
    </lineage>
</organism>
<dbReference type="Gramene" id="ESW33411">
    <property type="protein sequence ID" value="ESW33411"/>
    <property type="gene ID" value="PHAVU_001G067100g"/>
</dbReference>
<evidence type="ECO:0000313" key="3">
    <source>
        <dbReference type="Proteomes" id="UP000000226"/>
    </source>
</evidence>
<dbReference type="OMA" id="ECFRTYK"/>
<feature type="compositionally biased region" description="Polar residues" evidence="1">
    <location>
        <begin position="1"/>
        <end position="11"/>
    </location>
</feature>
<protein>
    <submittedName>
        <fullName evidence="2">Uncharacterized protein</fullName>
    </submittedName>
</protein>
<dbReference type="STRING" id="3885.V7CWW0"/>
<dbReference type="OrthoDB" id="1903104at2759"/>
<gene>
    <name evidence="2" type="ORF">PHAVU_001G067100g</name>
</gene>
<proteinExistence type="predicted"/>
<accession>V7CWW0</accession>
<sequence>MEAEDGTSNGDNIEWAVLDRRPDSEDGDYGGRIQGGNNVAGGEEGQGLKNETINDGVVVEGEEVLGLKKEAVDSWVTSKSGNGIAEGQEVRGLKREAVNNGVTREGGNGVANRKEVWGLKNGTVITGLTVEGGNGVAAGEEKVKDLKNKTVNNGMVLEGENGAAEGEVWALKNDVVNIRVEVADGNGVSEGGEVLGSKKEIINNGVSIADGNLVAYSGGLGSKNEAVNNEMVIADGSGVTAVEDDRLKNGTVDNVVILADGVGVVEGNSGAVECFRTYKRRKHVKSTSEFKVQENRRIHLEAVSHLLDQVFPTAFTTCVPLMLRHGKNHAVTASDTLPTRVRGGCVHDAVSDAPAWAGNGPLPGHVGGDAVHSFDTADGAQSTPWTRRTDGGRTRCTKPLFHRKS</sequence>
<evidence type="ECO:0000256" key="1">
    <source>
        <dbReference type="SAM" id="MobiDB-lite"/>
    </source>
</evidence>
<feature type="region of interest" description="Disordered" evidence="1">
    <location>
        <begin position="1"/>
        <end position="31"/>
    </location>
</feature>